<evidence type="ECO:0000313" key="1">
    <source>
        <dbReference type="EMBL" id="CAM74427.1"/>
    </source>
</evidence>
<dbReference type="EMBL" id="CU459003">
    <property type="protein sequence ID" value="CAM74427.1"/>
    <property type="molecule type" value="Genomic_DNA"/>
</dbReference>
<name>A4TUX0_9PROT</name>
<dbReference type="RefSeq" id="WP_106003614.1">
    <property type="nucleotide sequence ID" value="NZ_CP027527.1"/>
</dbReference>
<protein>
    <submittedName>
        <fullName evidence="1">Uncharacterized protein</fullName>
    </submittedName>
</protein>
<proteinExistence type="predicted"/>
<reference evidence="1" key="1">
    <citation type="journal article" date="2007" name="J. Bacteriol.">
        <title>Comparative genome analysis of four magnetotactic bacteria reveals a complex set of group-specific genes implicated in magnetosome biomineralization and function.</title>
        <authorList>
            <person name="Richter M."/>
            <person name="Kube M."/>
            <person name="Bazylinski D.A."/>
            <person name="Lombardot T."/>
            <person name="Gloeckner F.O."/>
            <person name="Reinhardt R."/>
            <person name="Schueler D."/>
        </authorList>
    </citation>
    <scope>NUCLEOTIDE SEQUENCE</scope>
    <source>
        <strain evidence="1">MSR-1</strain>
    </source>
</reference>
<sequence length="397" mass="41547">MTEDRPDARFWRAMGLPIGAPGDGMSLGETVARIIGPFCRWLVGEVGGGAVAVMREGRLIADLTRLLGGPPMAETWLNRRLTMRAAIADAGDSEALLNFLVRARRQPLDGAAAARELGLDHVPPPSWCADVLDNATAQGRFLAWLGEGDAARQVITVGRDLRRRLLAHLAACGADVTRPMTLVDLGYAGNIQHALARILAIEDGGPAPRGLYLLTTAGIRWARRAGCVAQGFVADGGDPAPLVRLFARSPEPLELCCTTPGLGTVADYDKDGAPRLLAPPWGGDQAAAMATLQAEVKSKVGDVAGDVASARLSLARLLALPSRAEAAAVASWVYDENMPEGLRRLCGGGDGSTDPWAADRAQVPWPAAAARLAGADDRALVAGALRLVDGGSELLSN</sequence>
<organism evidence="1">
    <name type="scientific">Magnetospirillum gryphiswaldense</name>
    <dbReference type="NCBI Taxonomy" id="55518"/>
    <lineage>
        <taxon>Bacteria</taxon>
        <taxon>Pseudomonadati</taxon>
        <taxon>Pseudomonadota</taxon>
        <taxon>Alphaproteobacteria</taxon>
        <taxon>Rhodospirillales</taxon>
        <taxon>Rhodospirillaceae</taxon>
        <taxon>Magnetospirillum</taxon>
    </lineage>
</organism>
<gene>
    <name evidence="1" type="ORF">MGR_1960</name>
</gene>
<accession>A4TUX0</accession>
<dbReference type="AlphaFoldDB" id="A4TUX0"/>